<dbReference type="GO" id="GO:0001682">
    <property type="term" value="P:tRNA 5'-leader removal"/>
    <property type="evidence" value="ECO:0007669"/>
    <property type="project" value="UniProtKB-UniRule"/>
</dbReference>
<dbReference type="HAMAP" id="MF_00227">
    <property type="entry name" value="RNase_P"/>
    <property type="match status" value="1"/>
</dbReference>
<evidence type="ECO:0000256" key="2">
    <source>
        <dbReference type="ARBA" id="ARBA00022694"/>
    </source>
</evidence>
<protein>
    <recommendedName>
        <fullName evidence="7 8">Ribonuclease P protein component</fullName>
        <shortName evidence="7">RNase P protein</shortName>
        <shortName evidence="7">RNaseP protein</shortName>
        <ecNumber evidence="7 8">3.1.26.5</ecNumber>
    </recommendedName>
    <alternativeName>
        <fullName evidence="7">Protein C5</fullName>
    </alternativeName>
</protein>
<dbReference type="SUPFAM" id="SSF54211">
    <property type="entry name" value="Ribosomal protein S5 domain 2-like"/>
    <property type="match status" value="1"/>
</dbReference>
<keyword evidence="6 7" id="KW-0694">RNA-binding</keyword>
<dbReference type="EC" id="3.1.26.5" evidence="7 8"/>
<evidence type="ECO:0000256" key="4">
    <source>
        <dbReference type="ARBA" id="ARBA00022759"/>
    </source>
</evidence>
<evidence type="ECO:0000256" key="8">
    <source>
        <dbReference type="NCBIfam" id="TIGR00188"/>
    </source>
</evidence>
<dbReference type="PROSITE" id="PS00648">
    <property type="entry name" value="RIBONUCLEASE_P"/>
    <property type="match status" value="1"/>
</dbReference>
<name>A0A2P2E6N2_9PROT</name>
<evidence type="ECO:0000313" key="9">
    <source>
        <dbReference type="EMBL" id="GBF56725.1"/>
    </source>
</evidence>
<comment type="similarity">
    <text evidence="7">Belongs to the RnpA family.</text>
</comment>
<dbReference type="GO" id="GO:0030677">
    <property type="term" value="C:ribonuclease P complex"/>
    <property type="evidence" value="ECO:0007669"/>
    <property type="project" value="TreeGrafter"/>
</dbReference>
<dbReference type="InterPro" id="IPR014721">
    <property type="entry name" value="Ribsml_uS5_D2-typ_fold_subgr"/>
</dbReference>
<dbReference type="GO" id="GO:0004526">
    <property type="term" value="F:ribonuclease P activity"/>
    <property type="evidence" value="ECO:0007669"/>
    <property type="project" value="UniProtKB-UniRule"/>
</dbReference>
<dbReference type="NCBIfam" id="TIGR00188">
    <property type="entry name" value="rnpA"/>
    <property type="match status" value="1"/>
</dbReference>
<keyword evidence="10" id="KW-1185">Reference proteome</keyword>
<organism evidence="9 10">
    <name type="scientific">Candidatus Phycosocius bacilliformis</name>
    <dbReference type="NCBI Taxonomy" id="1445552"/>
    <lineage>
        <taxon>Bacteria</taxon>
        <taxon>Pseudomonadati</taxon>
        <taxon>Pseudomonadota</taxon>
        <taxon>Alphaproteobacteria</taxon>
        <taxon>Caulobacterales</taxon>
        <taxon>Caulobacterales incertae sedis</taxon>
        <taxon>Candidatus Phycosocius</taxon>
    </lineage>
</organism>
<evidence type="ECO:0000313" key="10">
    <source>
        <dbReference type="Proteomes" id="UP000245086"/>
    </source>
</evidence>
<evidence type="ECO:0000256" key="7">
    <source>
        <dbReference type="HAMAP-Rule" id="MF_00227"/>
    </source>
</evidence>
<accession>A0A2P2E6N2</accession>
<dbReference type="GO" id="GO:0000049">
    <property type="term" value="F:tRNA binding"/>
    <property type="evidence" value="ECO:0007669"/>
    <property type="project" value="UniProtKB-UniRule"/>
</dbReference>
<dbReference type="InterPro" id="IPR000100">
    <property type="entry name" value="RNase_P"/>
</dbReference>
<keyword evidence="5 7" id="KW-0378">Hydrolase</keyword>
<evidence type="ECO:0000256" key="5">
    <source>
        <dbReference type="ARBA" id="ARBA00022801"/>
    </source>
</evidence>
<dbReference type="Gene3D" id="3.30.230.10">
    <property type="match status" value="1"/>
</dbReference>
<dbReference type="PANTHER" id="PTHR33992:SF1">
    <property type="entry name" value="RIBONUCLEASE P PROTEIN COMPONENT"/>
    <property type="match status" value="1"/>
</dbReference>
<comment type="function">
    <text evidence="1 7">RNaseP catalyzes the removal of the 5'-leader sequence from pre-tRNA to produce the mature 5'-terminus. It can also cleave other RNA substrates such as 4.5S RNA. The protein component plays an auxiliary but essential role in vivo by binding to the 5'-leader sequence and broadening the substrate specificity of the ribozyme.</text>
</comment>
<gene>
    <name evidence="7 9" type="primary">rnpA</name>
    <name evidence="9" type="ORF">PbB2_00382</name>
</gene>
<dbReference type="RefSeq" id="WP_238164802.1">
    <property type="nucleotide sequence ID" value="NZ_BFBR01000001.1"/>
</dbReference>
<evidence type="ECO:0000256" key="6">
    <source>
        <dbReference type="ARBA" id="ARBA00022884"/>
    </source>
</evidence>
<dbReference type="AlphaFoldDB" id="A0A2P2E6N2"/>
<comment type="catalytic activity">
    <reaction evidence="7">
        <text>Endonucleolytic cleavage of RNA, removing 5'-extranucleotides from tRNA precursor.</text>
        <dbReference type="EC" id="3.1.26.5"/>
    </reaction>
</comment>
<dbReference type="GO" id="GO:0042781">
    <property type="term" value="F:3'-tRNA processing endoribonuclease activity"/>
    <property type="evidence" value="ECO:0007669"/>
    <property type="project" value="TreeGrafter"/>
</dbReference>
<evidence type="ECO:0000256" key="3">
    <source>
        <dbReference type="ARBA" id="ARBA00022722"/>
    </source>
</evidence>
<dbReference type="InterPro" id="IPR020539">
    <property type="entry name" value="RNase_P_CS"/>
</dbReference>
<dbReference type="Proteomes" id="UP000245086">
    <property type="component" value="Unassembled WGS sequence"/>
</dbReference>
<dbReference type="InterPro" id="IPR020568">
    <property type="entry name" value="Ribosomal_Su5_D2-typ_SF"/>
</dbReference>
<proteinExistence type="inferred from homology"/>
<evidence type="ECO:0000256" key="1">
    <source>
        <dbReference type="ARBA" id="ARBA00002663"/>
    </source>
</evidence>
<dbReference type="Pfam" id="PF00825">
    <property type="entry name" value="Ribonuclease_P"/>
    <property type="match status" value="1"/>
</dbReference>
<keyword evidence="4 7" id="KW-0255">Endonuclease</keyword>
<reference evidence="9 10" key="1">
    <citation type="journal article" date="2018" name="Genome Announc.">
        <title>Draft Genome Sequence of "Candidatus Phycosocius bacilliformis," an Alphaproteobacterial Ectosymbiont of the Hydrocarbon-Producing Green Alga Botryococcus braunii.</title>
        <authorList>
            <person name="Tanabe Y."/>
            <person name="Yamaguchi H."/>
            <person name="Watanabe M.M."/>
        </authorList>
    </citation>
    <scope>NUCLEOTIDE SEQUENCE [LARGE SCALE GENOMIC DNA]</scope>
    <source>
        <strain evidence="9 10">BOTRYCO-2</strain>
    </source>
</reference>
<keyword evidence="2 7" id="KW-0819">tRNA processing</keyword>
<sequence>MSVRQPPVIQAPLIDRLTVRHQFLHVAQGRKASGRFVLLQANHPADVSGQSRSRIRFGLTASKKVGNAVTRNRARRRLRAAMLSLLPLHGRPGMDYVAVARTASVTADWTALLDELTALFLRLSSKSAHPTEPSPNAQA</sequence>
<dbReference type="PANTHER" id="PTHR33992">
    <property type="entry name" value="RIBONUCLEASE P PROTEIN COMPONENT"/>
    <property type="match status" value="1"/>
</dbReference>
<comment type="caution">
    <text evidence="9">The sequence shown here is derived from an EMBL/GenBank/DDBJ whole genome shotgun (WGS) entry which is preliminary data.</text>
</comment>
<keyword evidence="3 7" id="KW-0540">Nuclease</keyword>
<dbReference type="EMBL" id="BFBR01000001">
    <property type="protein sequence ID" value="GBF56725.1"/>
    <property type="molecule type" value="Genomic_DNA"/>
</dbReference>
<comment type="subunit">
    <text evidence="7">Consists of a catalytic RNA component (M1 or rnpB) and a protein subunit.</text>
</comment>